<dbReference type="AlphaFoldDB" id="A0ABC8ALD3"/>
<proteinExistence type="inferred from homology"/>
<evidence type="ECO:0000256" key="3">
    <source>
        <dbReference type="ARBA" id="ARBA00023054"/>
    </source>
</evidence>
<gene>
    <name evidence="6" type="ORF">NS506_00966</name>
</gene>
<dbReference type="SMART" id="SM00382">
    <property type="entry name" value="AAA"/>
    <property type="match status" value="1"/>
</dbReference>
<protein>
    <submittedName>
        <fullName evidence="6">Proteasome-activating nucleotidase</fullName>
    </submittedName>
</protein>
<dbReference type="InterPro" id="IPR003593">
    <property type="entry name" value="AAA+_ATPase"/>
</dbReference>
<organism evidence="6 7">
    <name type="scientific">Nocardia seriolae</name>
    <dbReference type="NCBI Taxonomy" id="37332"/>
    <lineage>
        <taxon>Bacteria</taxon>
        <taxon>Bacillati</taxon>
        <taxon>Actinomycetota</taxon>
        <taxon>Actinomycetes</taxon>
        <taxon>Mycobacteriales</taxon>
        <taxon>Nocardiaceae</taxon>
        <taxon>Nocardia</taxon>
    </lineage>
</organism>
<accession>A0ABC8ALD3</accession>
<dbReference type="Gene3D" id="1.10.8.60">
    <property type="match status" value="1"/>
</dbReference>
<dbReference type="EMBL" id="CP017839">
    <property type="protein sequence ID" value="APA95040.1"/>
    <property type="molecule type" value="Genomic_DNA"/>
</dbReference>
<dbReference type="InterPro" id="IPR003960">
    <property type="entry name" value="ATPase_AAA_CS"/>
</dbReference>
<dbReference type="Gene3D" id="3.40.50.300">
    <property type="entry name" value="P-loop containing nucleotide triphosphate hydrolases"/>
    <property type="match status" value="1"/>
</dbReference>
<reference evidence="6 7" key="1">
    <citation type="submission" date="2016-10" db="EMBL/GenBank/DDBJ databases">
        <title>Genome sequence of Nocardia seriolae strain EM150506, isolated from Anguila japonica.</title>
        <authorList>
            <person name="Han H.-J."/>
        </authorList>
    </citation>
    <scope>NUCLEOTIDE SEQUENCE [LARGE SCALE GENOMIC DNA]</scope>
    <source>
        <strain evidence="6 7">EM150506</strain>
    </source>
</reference>
<dbReference type="FunFam" id="3.40.50.300:FF:001025">
    <property type="entry name" value="ATPase family, AAA domain-containing 2B"/>
    <property type="match status" value="1"/>
</dbReference>
<dbReference type="SUPFAM" id="SSF52540">
    <property type="entry name" value="P-loop containing nucleoside triphosphate hydrolases"/>
    <property type="match status" value="1"/>
</dbReference>
<evidence type="ECO:0000256" key="4">
    <source>
        <dbReference type="RuleBase" id="RU003651"/>
    </source>
</evidence>
<evidence type="ECO:0000256" key="1">
    <source>
        <dbReference type="ARBA" id="ARBA00022741"/>
    </source>
</evidence>
<sequence length="440" mass="47395">MSPVAFSIRRRTVYFSGGALTDDPVITNLLTVLDTNPELLPVRISVIELLAARGRHAEALGHCATALAQDPNNEQVTALLQRCTAALAGGAPAAVPAVPPAAAASEESGAVAPVSNDYDWDAAEEQIGDIIQPAFVNDKPEVYVEGDVGLFERPKLTLADVGGMEHVKQQLELSLLGPVRNPELAKAFGTSARGGLLLYGPPGCGKTFVASAVAGELGANFYAIEIADILNWYTGRSEYNLKQVFRTARRKAPCVLFFDEIDALGHKRSHLSGSNSLRSTVNQLLTEMDSMTSDNEGVYIIGATNHPWDVDVALRRPGRFDRMVLVALPDTDARISILRHHLKDRPIEGIDLAAVAARTENYSGADLAQICKSATQLAMADSIRSGTVRPVRMPDIAAALSQTRPSTGAWFESARNVVEFANNDGSYDELAAYMRTRKDR</sequence>
<evidence type="ECO:0000313" key="6">
    <source>
        <dbReference type="EMBL" id="APA95040.1"/>
    </source>
</evidence>
<dbReference type="Pfam" id="PF17862">
    <property type="entry name" value="AAA_lid_3"/>
    <property type="match status" value="1"/>
</dbReference>
<dbReference type="Proteomes" id="UP000180166">
    <property type="component" value="Chromosome"/>
</dbReference>
<comment type="similarity">
    <text evidence="4">Belongs to the AAA ATPase family.</text>
</comment>
<dbReference type="Pfam" id="PF00004">
    <property type="entry name" value="AAA"/>
    <property type="match status" value="1"/>
</dbReference>
<dbReference type="PANTHER" id="PTHR23077">
    <property type="entry name" value="AAA-FAMILY ATPASE"/>
    <property type="match status" value="1"/>
</dbReference>
<dbReference type="InterPro" id="IPR011990">
    <property type="entry name" value="TPR-like_helical_dom_sf"/>
</dbReference>
<name>A0ABC8ALD3_9NOCA</name>
<dbReference type="PROSITE" id="PS00674">
    <property type="entry name" value="AAA"/>
    <property type="match status" value="1"/>
</dbReference>
<keyword evidence="6" id="KW-0647">Proteasome</keyword>
<dbReference type="SUPFAM" id="SSF48452">
    <property type="entry name" value="TPR-like"/>
    <property type="match status" value="1"/>
</dbReference>
<feature type="domain" description="AAA+ ATPase" evidence="5">
    <location>
        <begin position="192"/>
        <end position="330"/>
    </location>
</feature>
<dbReference type="KEGG" id="nsr:NS506_00966"/>
<evidence type="ECO:0000259" key="5">
    <source>
        <dbReference type="SMART" id="SM00382"/>
    </source>
</evidence>
<evidence type="ECO:0000256" key="2">
    <source>
        <dbReference type="ARBA" id="ARBA00022840"/>
    </source>
</evidence>
<dbReference type="InterPro" id="IPR050168">
    <property type="entry name" value="AAA_ATPase_domain"/>
</dbReference>
<dbReference type="InterPro" id="IPR041569">
    <property type="entry name" value="AAA_lid_3"/>
</dbReference>
<dbReference type="GO" id="GO:0005524">
    <property type="term" value="F:ATP binding"/>
    <property type="evidence" value="ECO:0007669"/>
    <property type="project" value="UniProtKB-KW"/>
</dbReference>
<evidence type="ECO:0000313" key="7">
    <source>
        <dbReference type="Proteomes" id="UP000180166"/>
    </source>
</evidence>
<dbReference type="GO" id="GO:0000502">
    <property type="term" value="C:proteasome complex"/>
    <property type="evidence" value="ECO:0007669"/>
    <property type="project" value="UniProtKB-KW"/>
</dbReference>
<dbReference type="InterPro" id="IPR003959">
    <property type="entry name" value="ATPase_AAA_core"/>
</dbReference>
<keyword evidence="1 4" id="KW-0547">Nucleotide-binding</keyword>
<dbReference type="InterPro" id="IPR027417">
    <property type="entry name" value="P-loop_NTPase"/>
</dbReference>
<keyword evidence="2 4" id="KW-0067">ATP-binding</keyword>
<keyword evidence="3" id="KW-0175">Coiled coil</keyword>
<dbReference type="PANTHER" id="PTHR23077:SF171">
    <property type="entry name" value="NUCLEAR VALOSIN-CONTAINING PROTEIN-LIKE"/>
    <property type="match status" value="1"/>
</dbReference>